<reference evidence="3 4" key="1">
    <citation type="submission" date="2016-09" db="EMBL/GenBank/DDBJ databases">
        <title>Complete genome sequence of microbes from the polar regions.</title>
        <authorList>
            <person name="Liao L."/>
            <person name="Chen B."/>
        </authorList>
    </citation>
    <scope>NUCLEOTIDE SEQUENCE [LARGE SCALE GENOMIC DNA]</scope>
    <source>
        <strain evidence="3 4">ZS314</strain>
    </source>
</reference>
<name>A0A7L5AER8_9MICO</name>
<proteinExistence type="predicted"/>
<organism evidence="3 4">
    <name type="scientific">Marisediminicola antarctica</name>
    <dbReference type="NCBI Taxonomy" id="674079"/>
    <lineage>
        <taxon>Bacteria</taxon>
        <taxon>Bacillati</taxon>
        <taxon>Actinomycetota</taxon>
        <taxon>Actinomycetes</taxon>
        <taxon>Micrococcales</taxon>
        <taxon>Microbacteriaceae</taxon>
        <taxon>Marisediminicola</taxon>
    </lineage>
</organism>
<protein>
    <submittedName>
        <fullName evidence="3">Uncharacterized protein</fullName>
    </submittedName>
</protein>
<keyword evidence="4" id="KW-1185">Reference proteome</keyword>
<dbReference type="OrthoDB" id="5081451at2"/>
<dbReference type="RefSeq" id="WP_161884944.1">
    <property type="nucleotide sequence ID" value="NZ_CP017146.1"/>
</dbReference>
<keyword evidence="2" id="KW-0472">Membrane</keyword>
<evidence type="ECO:0000313" key="3">
    <source>
        <dbReference type="EMBL" id="QHO68587.1"/>
    </source>
</evidence>
<dbReference type="Proteomes" id="UP000464507">
    <property type="component" value="Chromosome"/>
</dbReference>
<evidence type="ECO:0000256" key="1">
    <source>
        <dbReference type="SAM" id="MobiDB-lite"/>
    </source>
</evidence>
<gene>
    <name evidence="3" type="ORF">BHD05_02015</name>
</gene>
<keyword evidence="2" id="KW-1133">Transmembrane helix</keyword>
<dbReference type="EMBL" id="CP017146">
    <property type="protein sequence ID" value="QHO68587.1"/>
    <property type="molecule type" value="Genomic_DNA"/>
</dbReference>
<dbReference type="AlphaFoldDB" id="A0A7L5AER8"/>
<evidence type="ECO:0000313" key="4">
    <source>
        <dbReference type="Proteomes" id="UP000464507"/>
    </source>
</evidence>
<accession>A0A7L5AER8</accession>
<feature type="region of interest" description="Disordered" evidence="1">
    <location>
        <begin position="67"/>
        <end position="88"/>
    </location>
</feature>
<dbReference type="KEGG" id="mant:BHD05_02015"/>
<feature type="transmembrane region" description="Helical" evidence="2">
    <location>
        <begin position="40"/>
        <end position="61"/>
    </location>
</feature>
<keyword evidence="2" id="KW-0812">Transmembrane</keyword>
<evidence type="ECO:0000256" key="2">
    <source>
        <dbReference type="SAM" id="Phobius"/>
    </source>
</evidence>
<feature type="transmembrane region" description="Helical" evidence="2">
    <location>
        <begin position="16"/>
        <end position="34"/>
    </location>
</feature>
<sequence length="88" mass="9905">MSTTPSRRDRFRPLELLGFSGVVALFVGLIVLMSTRQASLTFIFAGISFIVTLMTLAMLSLTSKPTGEERLDMSQQDREQDRQQDRGH</sequence>